<feature type="non-terminal residue" evidence="1">
    <location>
        <position position="144"/>
    </location>
</feature>
<organism evidence="1 2">
    <name type="scientific">Cetraspora pellucida</name>
    <dbReference type="NCBI Taxonomy" id="1433469"/>
    <lineage>
        <taxon>Eukaryota</taxon>
        <taxon>Fungi</taxon>
        <taxon>Fungi incertae sedis</taxon>
        <taxon>Mucoromycota</taxon>
        <taxon>Glomeromycotina</taxon>
        <taxon>Glomeromycetes</taxon>
        <taxon>Diversisporales</taxon>
        <taxon>Gigasporaceae</taxon>
        <taxon>Cetraspora</taxon>
    </lineage>
</organism>
<proteinExistence type="predicted"/>
<evidence type="ECO:0000313" key="1">
    <source>
        <dbReference type="EMBL" id="CAG8555894.1"/>
    </source>
</evidence>
<dbReference type="Proteomes" id="UP000789366">
    <property type="component" value="Unassembled WGS sequence"/>
</dbReference>
<accession>A0ACA9LZ31</accession>
<keyword evidence="2" id="KW-1185">Reference proteome</keyword>
<gene>
    <name evidence="1" type="ORF">SPELUC_LOCUS5399</name>
</gene>
<comment type="caution">
    <text evidence="1">The sequence shown here is derived from an EMBL/GenBank/DDBJ whole genome shotgun (WGS) entry which is preliminary data.</text>
</comment>
<evidence type="ECO:0000313" key="2">
    <source>
        <dbReference type="Proteomes" id="UP000789366"/>
    </source>
</evidence>
<sequence>MSPATVFTKSVLKTKKQSKVKLLFLVLGRIIKNNPFLFFFCSLLAIITALVNFNIGVNLKNALLSREKVLSEKVIKAVEKEGGGKKEEITKERVREILNSEADETDRQQKETKENIAGEMQGEGSLSKKEVKEIIEKASVGGRQ</sequence>
<dbReference type="EMBL" id="CAJVPW010005495">
    <property type="protein sequence ID" value="CAG8555894.1"/>
    <property type="molecule type" value="Genomic_DNA"/>
</dbReference>
<protein>
    <submittedName>
        <fullName evidence="1">5757_t:CDS:1</fullName>
    </submittedName>
</protein>
<reference evidence="1" key="1">
    <citation type="submission" date="2021-06" db="EMBL/GenBank/DDBJ databases">
        <authorList>
            <person name="Kallberg Y."/>
            <person name="Tangrot J."/>
            <person name="Rosling A."/>
        </authorList>
    </citation>
    <scope>NUCLEOTIDE SEQUENCE</scope>
    <source>
        <strain evidence="1">28 12/20/2015</strain>
    </source>
</reference>
<name>A0ACA9LZ31_9GLOM</name>